<dbReference type="GO" id="GO:0005096">
    <property type="term" value="F:GTPase activator activity"/>
    <property type="evidence" value="ECO:0007669"/>
    <property type="project" value="InterPro"/>
</dbReference>
<dbReference type="Gene3D" id="1.20.1270.60">
    <property type="entry name" value="Arfaptin homology (AH) domain/BAR domain"/>
    <property type="match status" value="1"/>
</dbReference>
<dbReference type="Proteomes" id="UP000663868">
    <property type="component" value="Unassembled WGS sequence"/>
</dbReference>
<sequence length="110" mass="13146">MLMYQKLNVTHICEDVSKILIATRSCFGHTSIDYTYQMNVLFTQHKVELIELFLSYINFHKAFFHQGYELLSIDTERDFNSISNQLTKMKQDNIQKQKILEKVHETNQKR</sequence>
<evidence type="ECO:0000256" key="2">
    <source>
        <dbReference type="ARBA" id="ARBA00022833"/>
    </source>
</evidence>
<evidence type="ECO:0000256" key="1">
    <source>
        <dbReference type="ARBA" id="ARBA00022723"/>
    </source>
</evidence>
<feature type="domain" description="BAR" evidence="3">
    <location>
        <begin position="11"/>
        <end position="98"/>
    </location>
</feature>
<dbReference type="AlphaFoldDB" id="A0A820MUY3"/>
<evidence type="ECO:0000259" key="3">
    <source>
        <dbReference type="Pfam" id="PF16746"/>
    </source>
</evidence>
<keyword evidence="2" id="KW-0862">Zinc</keyword>
<reference evidence="4" key="1">
    <citation type="submission" date="2021-02" db="EMBL/GenBank/DDBJ databases">
        <authorList>
            <person name="Nowell W R."/>
        </authorList>
    </citation>
    <scope>NUCLEOTIDE SEQUENCE</scope>
</reference>
<evidence type="ECO:0000313" key="5">
    <source>
        <dbReference type="Proteomes" id="UP000663868"/>
    </source>
</evidence>
<accession>A0A820MUY3</accession>
<gene>
    <name evidence="4" type="ORF">KXQ929_LOCUS49922</name>
</gene>
<dbReference type="EMBL" id="CAJOBB010022017">
    <property type="protein sequence ID" value="CAF4381221.1"/>
    <property type="molecule type" value="Genomic_DNA"/>
</dbReference>
<dbReference type="PANTHER" id="PTHR23180">
    <property type="entry name" value="CENTAURIN/ARF"/>
    <property type="match status" value="1"/>
</dbReference>
<dbReference type="GO" id="GO:0046872">
    <property type="term" value="F:metal ion binding"/>
    <property type="evidence" value="ECO:0007669"/>
    <property type="project" value="UniProtKB-KW"/>
</dbReference>
<dbReference type="SUPFAM" id="SSF103657">
    <property type="entry name" value="BAR/IMD domain-like"/>
    <property type="match status" value="1"/>
</dbReference>
<feature type="non-terminal residue" evidence="4">
    <location>
        <position position="1"/>
    </location>
</feature>
<name>A0A820MUY3_9BILA</name>
<dbReference type="Pfam" id="PF16746">
    <property type="entry name" value="BAR_3"/>
    <property type="match status" value="1"/>
</dbReference>
<dbReference type="InterPro" id="IPR004148">
    <property type="entry name" value="BAR_dom"/>
</dbReference>
<proteinExistence type="predicted"/>
<dbReference type="InterPro" id="IPR027267">
    <property type="entry name" value="AH/BAR_dom_sf"/>
</dbReference>
<evidence type="ECO:0000313" key="4">
    <source>
        <dbReference type="EMBL" id="CAF4381221.1"/>
    </source>
</evidence>
<comment type="caution">
    <text evidence="4">The sequence shown here is derived from an EMBL/GenBank/DDBJ whole genome shotgun (WGS) entry which is preliminary data.</text>
</comment>
<organism evidence="4 5">
    <name type="scientific">Adineta steineri</name>
    <dbReference type="NCBI Taxonomy" id="433720"/>
    <lineage>
        <taxon>Eukaryota</taxon>
        <taxon>Metazoa</taxon>
        <taxon>Spiralia</taxon>
        <taxon>Gnathifera</taxon>
        <taxon>Rotifera</taxon>
        <taxon>Eurotatoria</taxon>
        <taxon>Bdelloidea</taxon>
        <taxon>Adinetida</taxon>
        <taxon>Adinetidae</taxon>
        <taxon>Adineta</taxon>
    </lineage>
</organism>
<protein>
    <recommendedName>
        <fullName evidence="3">BAR domain-containing protein</fullName>
    </recommendedName>
</protein>
<dbReference type="PANTHER" id="PTHR23180:SF399">
    <property type="entry name" value="BLOWN FUSE, ISOFORM A-RELATED"/>
    <property type="match status" value="1"/>
</dbReference>
<dbReference type="GO" id="GO:0005737">
    <property type="term" value="C:cytoplasm"/>
    <property type="evidence" value="ECO:0007669"/>
    <property type="project" value="InterPro"/>
</dbReference>
<keyword evidence="1" id="KW-0479">Metal-binding</keyword>
<dbReference type="InterPro" id="IPR045258">
    <property type="entry name" value="ACAP1/2/3-like"/>
</dbReference>